<dbReference type="Gene3D" id="3.10.20.810">
    <property type="entry name" value="Phosphoribosyl-AMP cyclohydrolase"/>
    <property type="match status" value="1"/>
</dbReference>
<comment type="pathway">
    <text evidence="4 15">Amino-acid biosynthesis; L-histidine biosynthesis; L-histidine from 5-phospho-alpha-D-ribose 1-diphosphate: step 3/9.</text>
</comment>
<name>A0ABV1FY32_9BACT</name>
<evidence type="ECO:0000256" key="7">
    <source>
        <dbReference type="ARBA" id="ARBA00008299"/>
    </source>
</evidence>
<keyword evidence="12 15" id="KW-0067">ATP-binding</keyword>
<keyword evidence="9 15" id="KW-0028">Amino-acid biosynthesis</keyword>
<dbReference type="NCBIfam" id="TIGR03188">
    <property type="entry name" value="histidine_hisI"/>
    <property type="match status" value="1"/>
</dbReference>
<dbReference type="PANTHER" id="PTHR42945:SF9">
    <property type="entry name" value="HISTIDINE BIOSYNTHESIS BIFUNCTIONAL PROTEIN HISIE"/>
    <property type="match status" value="1"/>
</dbReference>
<dbReference type="InterPro" id="IPR002496">
    <property type="entry name" value="PRib_AMP_CycHydrolase_dom"/>
</dbReference>
<dbReference type="EMBL" id="JBBNGE010000019">
    <property type="protein sequence ID" value="MEQ2508069.1"/>
    <property type="molecule type" value="Genomic_DNA"/>
</dbReference>
<comment type="subcellular location">
    <subcellularLocation>
        <location evidence="3 15">Cytoplasm</location>
    </subcellularLocation>
</comment>
<reference evidence="17 18" key="1">
    <citation type="submission" date="2024-04" db="EMBL/GenBank/DDBJ databases">
        <title>Human intestinal bacterial collection.</title>
        <authorList>
            <person name="Pauvert C."/>
            <person name="Hitch T.C.A."/>
            <person name="Clavel T."/>
        </authorList>
    </citation>
    <scope>NUCLEOTIDE SEQUENCE [LARGE SCALE GENOMIC DNA]</scope>
    <source>
        <strain evidence="17 18">CLA-AA-H174</strain>
    </source>
</reference>
<dbReference type="SUPFAM" id="SSF141734">
    <property type="entry name" value="HisI-like"/>
    <property type="match status" value="1"/>
</dbReference>
<dbReference type="GO" id="GO:0004635">
    <property type="term" value="F:phosphoribosyl-AMP cyclohydrolase activity"/>
    <property type="evidence" value="ECO:0007669"/>
    <property type="project" value="UniProtKB-EC"/>
</dbReference>
<evidence type="ECO:0000256" key="13">
    <source>
        <dbReference type="ARBA" id="ARBA00023102"/>
    </source>
</evidence>
<evidence type="ECO:0000256" key="9">
    <source>
        <dbReference type="ARBA" id="ARBA00022605"/>
    </source>
</evidence>
<feature type="domain" description="Phosphoribosyl-AMP cyclohydrolase" evidence="16">
    <location>
        <begin position="40"/>
        <end position="112"/>
    </location>
</feature>
<evidence type="ECO:0000256" key="14">
    <source>
        <dbReference type="ARBA" id="ARBA00023268"/>
    </source>
</evidence>
<dbReference type="NCBIfam" id="NF002747">
    <property type="entry name" value="PRK02759.1"/>
    <property type="match status" value="1"/>
</dbReference>
<evidence type="ECO:0000259" key="16">
    <source>
        <dbReference type="Pfam" id="PF01502"/>
    </source>
</evidence>
<proteinExistence type="inferred from homology"/>
<comment type="pathway">
    <text evidence="5 15">Amino-acid biosynthesis; L-histidine biosynthesis; L-histidine from 5-phospho-alpha-D-ribose 1-diphosphate: step 2/9.</text>
</comment>
<feature type="region of interest" description="Phosphoribosyl-ATP pyrophosphohydrolase" evidence="15">
    <location>
        <begin position="124"/>
        <end position="229"/>
    </location>
</feature>
<dbReference type="SUPFAM" id="SSF101386">
    <property type="entry name" value="all-alpha NTP pyrophosphatases"/>
    <property type="match status" value="1"/>
</dbReference>
<sequence length="229" mass="26113">MDNGVSKQLNCKDKMEIDFEKMGGLVPAIIQDAVTKNVLMLGFMNKEAYDKTIETKKVTFWSRSRNCLWTKGETSGNFLNLVSIQIDCDNDTFLVKVHPDGPTCHKGTDTCWAEENTLNPILFLSELQDFIDKRHEEMPEGSYTTSLFKKGVNKMAQKVGEEAIETVIEATNGTDDKLIYESSDLLYHLIVLLTSKGLRIEDVVKELQMRHDPEWDKKRRVAKSKGEMK</sequence>
<evidence type="ECO:0000256" key="5">
    <source>
        <dbReference type="ARBA" id="ARBA00005204"/>
    </source>
</evidence>
<keyword evidence="8 15" id="KW-0963">Cytoplasm</keyword>
<evidence type="ECO:0000313" key="17">
    <source>
        <dbReference type="EMBL" id="MEQ2508069.1"/>
    </source>
</evidence>
<dbReference type="InterPro" id="IPR023019">
    <property type="entry name" value="His_synth_HisIE"/>
</dbReference>
<comment type="similarity">
    <text evidence="7 15">In the N-terminal section; belongs to the PRA-CH family.</text>
</comment>
<dbReference type="HAMAP" id="MF_01020">
    <property type="entry name" value="HisE"/>
    <property type="match status" value="1"/>
</dbReference>
<dbReference type="Gene3D" id="1.10.287.1080">
    <property type="entry name" value="MazG-like"/>
    <property type="match status" value="1"/>
</dbReference>
<dbReference type="NCBIfam" id="NF000768">
    <property type="entry name" value="PRK00051.1"/>
    <property type="match status" value="1"/>
</dbReference>
<evidence type="ECO:0000256" key="6">
    <source>
        <dbReference type="ARBA" id="ARBA00007731"/>
    </source>
</evidence>
<dbReference type="HAMAP" id="MF_01019">
    <property type="entry name" value="HisIE"/>
    <property type="match status" value="1"/>
</dbReference>
<keyword evidence="14 15" id="KW-0511">Multifunctional enzyme</keyword>
<accession>A0ABV1FY32</accession>
<dbReference type="Pfam" id="PF01503">
    <property type="entry name" value="PRA-PH"/>
    <property type="match status" value="1"/>
</dbReference>
<protein>
    <recommendedName>
        <fullName evidence="15">Histidine biosynthesis bifunctional protein HisIE</fullName>
    </recommendedName>
    <domain>
        <recommendedName>
            <fullName evidence="15">Phosphoribosyl-AMP cyclohydrolase</fullName>
            <shortName evidence="15">PRA-CH</shortName>
            <ecNumber evidence="15">3.5.4.19</ecNumber>
        </recommendedName>
    </domain>
    <domain>
        <recommendedName>
            <fullName evidence="15">Phosphoribosyl-ATP pyrophosphatase</fullName>
            <shortName evidence="15">PRA-PH</shortName>
            <ecNumber evidence="15">3.6.1.31</ecNumber>
        </recommendedName>
    </domain>
</protein>
<dbReference type="RefSeq" id="WP_295024186.1">
    <property type="nucleotide sequence ID" value="NZ_JBBNFG020000003.1"/>
</dbReference>
<comment type="catalytic activity">
    <reaction evidence="2 15">
        <text>1-(5-phospho-beta-D-ribosyl)-ATP + H2O = 1-(5-phospho-beta-D-ribosyl)-5'-AMP + diphosphate + H(+)</text>
        <dbReference type="Rhea" id="RHEA:22828"/>
        <dbReference type="ChEBI" id="CHEBI:15377"/>
        <dbReference type="ChEBI" id="CHEBI:15378"/>
        <dbReference type="ChEBI" id="CHEBI:33019"/>
        <dbReference type="ChEBI" id="CHEBI:59457"/>
        <dbReference type="ChEBI" id="CHEBI:73183"/>
        <dbReference type="EC" id="3.6.1.31"/>
    </reaction>
</comment>
<evidence type="ECO:0000256" key="10">
    <source>
        <dbReference type="ARBA" id="ARBA00022741"/>
    </source>
</evidence>
<evidence type="ECO:0000256" key="8">
    <source>
        <dbReference type="ARBA" id="ARBA00022490"/>
    </source>
</evidence>
<evidence type="ECO:0000256" key="11">
    <source>
        <dbReference type="ARBA" id="ARBA00022801"/>
    </source>
</evidence>
<keyword evidence="13 15" id="KW-0368">Histidine biosynthesis</keyword>
<dbReference type="InterPro" id="IPR008179">
    <property type="entry name" value="HisE"/>
</dbReference>
<evidence type="ECO:0000256" key="2">
    <source>
        <dbReference type="ARBA" id="ARBA00001460"/>
    </source>
</evidence>
<evidence type="ECO:0000313" key="18">
    <source>
        <dbReference type="Proteomes" id="UP001465717"/>
    </source>
</evidence>
<keyword evidence="10 15" id="KW-0547">Nucleotide-binding</keyword>
<dbReference type="GO" id="GO:0004636">
    <property type="term" value="F:phosphoribosyl-ATP diphosphatase activity"/>
    <property type="evidence" value="ECO:0007669"/>
    <property type="project" value="UniProtKB-EC"/>
</dbReference>
<comment type="catalytic activity">
    <reaction evidence="1 15">
        <text>1-(5-phospho-beta-D-ribosyl)-5'-AMP + H2O = 1-(5-phospho-beta-D-ribosyl)-5-[(5-phospho-beta-D-ribosylamino)methylideneamino]imidazole-4-carboxamide</text>
        <dbReference type="Rhea" id="RHEA:20049"/>
        <dbReference type="ChEBI" id="CHEBI:15377"/>
        <dbReference type="ChEBI" id="CHEBI:58435"/>
        <dbReference type="ChEBI" id="CHEBI:59457"/>
        <dbReference type="EC" id="3.5.4.19"/>
    </reaction>
</comment>
<evidence type="ECO:0000256" key="3">
    <source>
        <dbReference type="ARBA" id="ARBA00004496"/>
    </source>
</evidence>
<evidence type="ECO:0000256" key="12">
    <source>
        <dbReference type="ARBA" id="ARBA00022840"/>
    </source>
</evidence>
<evidence type="ECO:0000256" key="1">
    <source>
        <dbReference type="ARBA" id="ARBA00000024"/>
    </source>
</evidence>
<keyword evidence="11 15" id="KW-0378">Hydrolase</keyword>
<comment type="caution">
    <text evidence="17">The sequence shown here is derived from an EMBL/GenBank/DDBJ whole genome shotgun (WGS) entry which is preliminary data.</text>
</comment>
<feature type="region of interest" description="Phosphoribosyl-AMP cyclohydrolase" evidence="15">
    <location>
        <begin position="1"/>
        <end position="123"/>
    </location>
</feature>
<dbReference type="InterPro" id="IPR038019">
    <property type="entry name" value="PRib_AMP_CycHydrolase_sf"/>
</dbReference>
<evidence type="ECO:0000256" key="4">
    <source>
        <dbReference type="ARBA" id="ARBA00005169"/>
    </source>
</evidence>
<gene>
    <name evidence="15 17" type="primary">hisIE</name>
    <name evidence="15" type="synonym">hisI</name>
    <name evidence="17" type="ORF">AAAT87_07210</name>
</gene>
<evidence type="ECO:0000256" key="15">
    <source>
        <dbReference type="HAMAP-Rule" id="MF_01019"/>
    </source>
</evidence>
<keyword evidence="18" id="KW-1185">Reference proteome</keyword>
<dbReference type="EC" id="3.6.1.31" evidence="15"/>
<dbReference type="Proteomes" id="UP001465717">
    <property type="component" value="Unassembled WGS sequence"/>
</dbReference>
<dbReference type="CDD" id="cd11534">
    <property type="entry name" value="NTP-PPase_HisIE_like"/>
    <property type="match status" value="1"/>
</dbReference>
<dbReference type="InterPro" id="IPR021130">
    <property type="entry name" value="PRib-ATP_PPHydrolase-like"/>
</dbReference>
<organism evidence="17 18">
    <name type="scientific">Segatella sinensis</name>
    <dbReference type="NCBI Taxonomy" id="3085167"/>
    <lineage>
        <taxon>Bacteria</taxon>
        <taxon>Pseudomonadati</taxon>
        <taxon>Bacteroidota</taxon>
        <taxon>Bacteroidia</taxon>
        <taxon>Bacteroidales</taxon>
        <taxon>Prevotellaceae</taxon>
        <taxon>Segatella</taxon>
    </lineage>
</organism>
<dbReference type="PANTHER" id="PTHR42945">
    <property type="entry name" value="HISTIDINE BIOSYNTHESIS BIFUNCTIONAL PROTEIN"/>
    <property type="match status" value="1"/>
</dbReference>
<dbReference type="EC" id="3.5.4.19" evidence="15"/>
<dbReference type="Pfam" id="PF01502">
    <property type="entry name" value="PRA-CH"/>
    <property type="match status" value="1"/>
</dbReference>
<comment type="similarity">
    <text evidence="6 15">In the C-terminal section; belongs to the PRA-PH family.</text>
</comment>